<dbReference type="Proteomes" id="UP000712281">
    <property type="component" value="Unassembled WGS sequence"/>
</dbReference>
<accession>A0A3N6RC55</accession>
<dbReference type="EMBL" id="QGKY02001250">
    <property type="protein sequence ID" value="KAF2564540.1"/>
    <property type="molecule type" value="Genomic_DNA"/>
</dbReference>
<gene>
    <name evidence="2" type="ORF">F2Q68_00012618</name>
    <name evidence="1" type="ORF">F2Q70_00019053</name>
</gene>
<protein>
    <submittedName>
        <fullName evidence="1">Uncharacterized protein</fullName>
    </submittedName>
</protein>
<sequence>MVAPLAPPPVHLPLFLYLVSRLGGRESEQVEGLFQRLSSRRCCRSRSESVLKSKRFSIWSGLYGGLGWFGRSPSPVKIKGLCSPRVILFAASNCRSQALAVSTLSTLGWVWTDDYGLRLSLDSCFNKCGGFLLCQWKYRLNVVRALRSLPTWFLVLWIGNIFKSTNKLP</sequence>
<proteinExistence type="predicted"/>
<evidence type="ECO:0000313" key="2">
    <source>
        <dbReference type="EMBL" id="KAF2598883.1"/>
    </source>
</evidence>
<reference evidence="1" key="1">
    <citation type="submission" date="2019-12" db="EMBL/GenBank/DDBJ databases">
        <title>Genome sequencing and annotation of Brassica cretica.</title>
        <authorList>
            <person name="Studholme D.J."/>
            <person name="Sarris P.F."/>
        </authorList>
    </citation>
    <scope>NUCLEOTIDE SEQUENCE</scope>
    <source>
        <strain evidence="2">PFS-001/15</strain>
        <strain evidence="1">PFS-102/07</strain>
        <tissue evidence="1">Leaf</tissue>
    </source>
</reference>
<evidence type="ECO:0000313" key="1">
    <source>
        <dbReference type="EMBL" id="KAF2564540.1"/>
    </source>
</evidence>
<dbReference type="AlphaFoldDB" id="A0A3N6RC55"/>
<name>A0A3N6RC55_BRACR</name>
<comment type="caution">
    <text evidence="1">The sequence shown here is derived from an EMBL/GenBank/DDBJ whole genome shotgun (WGS) entry which is preliminary data.</text>
</comment>
<dbReference type="EMBL" id="QGKW02000717">
    <property type="protein sequence ID" value="KAF2598883.1"/>
    <property type="molecule type" value="Genomic_DNA"/>
</dbReference>
<organism evidence="1">
    <name type="scientific">Brassica cretica</name>
    <name type="common">Mustard</name>
    <dbReference type="NCBI Taxonomy" id="69181"/>
    <lineage>
        <taxon>Eukaryota</taxon>
        <taxon>Viridiplantae</taxon>
        <taxon>Streptophyta</taxon>
        <taxon>Embryophyta</taxon>
        <taxon>Tracheophyta</taxon>
        <taxon>Spermatophyta</taxon>
        <taxon>Magnoliopsida</taxon>
        <taxon>eudicotyledons</taxon>
        <taxon>Gunneridae</taxon>
        <taxon>Pentapetalae</taxon>
        <taxon>rosids</taxon>
        <taxon>malvids</taxon>
        <taxon>Brassicales</taxon>
        <taxon>Brassicaceae</taxon>
        <taxon>Brassiceae</taxon>
        <taxon>Brassica</taxon>
    </lineage>
</organism>